<dbReference type="Pfam" id="PF21448">
    <property type="entry name" value="DNMK"/>
    <property type="match status" value="1"/>
</dbReference>
<evidence type="ECO:0000313" key="2">
    <source>
        <dbReference type="Proteomes" id="UP000289169"/>
    </source>
</evidence>
<sequence length="233" mass="26583">MRIVTISGKKRSGKDTTADIICEHRNAIKYALAYPIKEALDISYEKLALFEKSGVKLTFADFNGETDFDRESPLLLSNDDVHNLIIKSLEFLVKTYNLHIPTRETSRIDNEIATLIMGNRKSWSIRRLMQTLGTDVVVSLIDREFWSRCMMQAYFDQLVKGKDVFIITDIRHPHEANLVRNLGAIILHIERDTLNTDQDEHVSEAGINKLPHEPVIKNNGTIEDLTKAVLAHI</sequence>
<keyword evidence="1" id="KW-0808">Transferase</keyword>
<protein>
    <submittedName>
        <fullName evidence="1">DNMP kinase</fullName>
    </submittedName>
</protein>
<dbReference type="Gene3D" id="1.10.238.70">
    <property type="match status" value="1"/>
</dbReference>
<keyword evidence="1" id="KW-0418">Kinase</keyword>
<dbReference type="Gene3D" id="3.40.50.300">
    <property type="entry name" value="P-loop containing nucleotide triphosphate hydrolases"/>
    <property type="match status" value="1"/>
</dbReference>
<dbReference type="InterPro" id="IPR023191">
    <property type="entry name" value="DNMP_kinase_N"/>
</dbReference>
<gene>
    <name evidence="1" type="ORF">Henu6_gp207</name>
</gene>
<dbReference type="SUPFAM" id="SSF52540">
    <property type="entry name" value="P-loop containing nucleoside triphosphate hydrolases"/>
    <property type="match status" value="1"/>
</dbReference>
<dbReference type="EMBL" id="MK240351">
    <property type="protein sequence ID" value="QAU04010.1"/>
    <property type="molecule type" value="Genomic_DNA"/>
</dbReference>
<dbReference type="GO" id="GO:0016301">
    <property type="term" value="F:kinase activity"/>
    <property type="evidence" value="ECO:0007669"/>
    <property type="project" value="UniProtKB-KW"/>
</dbReference>
<accession>A0A410T5K5</accession>
<reference evidence="1 2" key="1">
    <citation type="submission" date="2018-11" db="EMBL/GenBank/DDBJ databases">
        <authorList>
            <person name="Teng T."/>
        </authorList>
    </citation>
    <scope>NUCLEOTIDE SEQUENCE [LARGE SCALE GENOMIC DNA]</scope>
</reference>
<evidence type="ECO:0000313" key="1">
    <source>
        <dbReference type="EMBL" id="QAU04010.1"/>
    </source>
</evidence>
<organism evidence="1 2">
    <name type="scientific">Acinetobacter phage Henu6</name>
    <dbReference type="NCBI Taxonomy" id="2500136"/>
    <lineage>
        <taxon>Viruses</taxon>
        <taxon>Duplodnaviria</taxon>
        <taxon>Heunggongvirae</taxon>
        <taxon>Uroviricota</taxon>
        <taxon>Caudoviricetes</taxon>
        <taxon>Pantevenvirales</taxon>
        <taxon>Straboviridae</taxon>
        <taxon>Twarogvirinae</taxon>
        <taxon>Zedzedvirus</taxon>
        <taxon>Zedzedvirus zz1</taxon>
    </lineage>
</organism>
<dbReference type="InterPro" id="IPR027417">
    <property type="entry name" value="P-loop_NTPase"/>
</dbReference>
<dbReference type="InterPro" id="IPR048444">
    <property type="entry name" value="DNMK"/>
</dbReference>
<name>A0A410T5K5_9CAUD</name>
<proteinExistence type="predicted"/>
<dbReference type="Proteomes" id="UP000289169">
    <property type="component" value="Segment"/>
</dbReference>